<evidence type="ECO:0000313" key="2">
    <source>
        <dbReference type="EMBL" id="CAE0279055.1"/>
    </source>
</evidence>
<feature type="transmembrane region" description="Helical" evidence="1">
    <location>
        <begin position="111"/>
        <end position="132"/>
    </location>
</feature>
<protein>
    <submittedName>
        <fullName evidence="2">Uncharacterized protein</fullName>
    </submittedName>
</protein>
<proteinExistence type="predicted"/>
<evidence type="ECO:0000256" key="1">
    <source>
        <dbReference type="SAM" id="Phobius"/>
    </source>
</evidence>
<dbReference type="AlphaFoldDB" id="A0A7S3GXA4"/>
<gene>
    <name evidence="2" type="ORF">SELO1098_LOCUS7888</name>
</gene>
<dbReference type="EMBL" id="HBIC01015615">
    <property type="protein sequence ID" value="CAE0279055.1"/>
    <property type="molecule type" value="Transcribed_RNA"/>
</dbReference>
<organism evidence="2">
    <name type="scientific">Spumella elongata</name>
    <dbReference type="NCBI Taxonomy" id="89044"/>
    <lineage>
        <taxon>Eukaryota</taxon>
        <taxon>Sar</taxon>
        <taxon>Stramenopiles</taxon>
        <taxon>Ochrophyta</taxon>
        <taxon>Chrysophyceae</taxon>
        <taxon>Chromulinales</taxon>
        <taxon>Chromulinaceae</taxon>
        <taxon>Spumella</taxon>
    </lineage>
</organism>
<sequence length="159" mass="17139">MSLLGRTAIKTVAGKRFFSAAVSPKTAIAQNILLLREISQATDEAALAKISAKALPTINMDAPPKELDGLTSYFALADLKSSGKFIPDPTAWQNMTPLAYAGEELRRAETWPFFVGCVSVLLFLGVGIAASLPKEGEMRKNSKYLQMLEGRAHGHGAHH</sequence>
<name>A0A7S3GXA4_9STRA</name>
<reference evidence="2" key="1">
    <citation type="submission" date="2021-01" db="EMBL/GenBank/DDBJ databases">
        <authorList>
            <person name="Corre E."/>
            <person name="Pelletier E."/>
            <person name="Niang G."/>
            <person name="Scheremetjew M."/>
            <person name="Finn R."/>
            <person name="Kale V."/>
            <person name="Holt S."/>
            <person name="Cochrane G."/>
            <person name="Meng A."/>
            <person name="Brown T."/>
            <person name="Cohen L."/>
        </authorList>
    </citation>
    <scope>NUCLEOTIDE SEQUENCE</scope>
    <source>
        <strain evidence="2">CCAP 955/1</strain>
    </source>
</reference>
<keyword evidence="1" id="KW-0812">Transmembrane</keyword>
<keyword evidence="1" id="KW-0472">Membrane</keyword>
<accession>A0A7S3GXA4</accession>
<keyword evidence="1" id="KW-1133">Transmembrane helix</keyword>